<dbReference type="EMBL" id="CP106878">
    <property type="protein sequence ID" value="WAA10708.1"/>
    <property type="molecule type" value="Genomic_DNA"/>
</dbReference>
<comment type="subunit">
    <text evidence="6">The basal body constitutes a major portion of the flagellar organelle and consists of a number of rings mounted on a central rod.</text>
</comment>
<evidence type="ECO:0000256" key="1">
    <source>
        <dbReference type="ARBA" id="ARBA00004117"/>
    </source>
</evidence>
<dbReference type="Proteomes" id="UP001164718">
    <property type="component" value="Chromosome"/>
</dbReference>
<comment type="subcellular location">
    <subcellularLocation>
        <location evidence="1 6">Bacterial flagellum basal body</location>
    </subcellularLocation>
</comment>
<keyword evidence="8" id="KW-0966">Cell projection</keyword>
<sequence>MNLFSSTISLLESSLDYSAVKQKVISNNIANVDTPNYKAKEVEFQAVLDEEMAKTFEGNVTNEKHIPISPSNSNSIVITTPNVQYNHNGNSVDMDLEMVKLAENQIYYNAIVERLNGKFQTLQSVIKGGSQ</sequence>
<evidence type="ECO:0000256" key="4">
    <source>
        <dbReference type="ARBA" id="ARBA00023143"/>
    </source>
</evidence>
<dbReference type="KEGG" id="faf:OE104_05165"/>
<keyword evidence="8" id="KW-0282">Flagellum</keyword>
<keyword evidence="8" id="KW-0969">Cilium</keyword>
<name>A0A9E8LVY8_9BACI</name>
<protein>
    <recommendedName>
        <fullName evidence="3 6">Flagellar basal body rod protein FlgB</fullName>
    </recommendedName>
</protein>
<evidence type="ECO:0000256" key="5">
    <source>
        <dbReference type="ARBA" id="ARBA00024934"/>
    </source>
</evidence>
<dbReference type="InterPro" id="IPR001444">
    <property type="entry name" value="Flag_bb_rod_N"/>
</dbReference>
<dbReference type="GO" id="GO:0030694">
    <property type="term" value="C:bacterial-type flagellum basal body, rod"/>
    <property type="evidence" value="ECO:0007669"/>
    <property type="project" value="InterPro"/>
</dbReference>
<evidence type="ECO:0000256" key="3">
    <source>
        <dbReference type="ARBA" id="ARBA00014376"/>
    </source>
</evidence>
<organism evidence="8 9">
    <name type="scientific">Fervidibacillus albus</name>
    <dbReference type="NCBI Taxonomy" id="2980026"/>
    <lineage>
        <taxon>Bacteria</taxon>
        <taxon>Bacillati</taxon>
        <taxon>Bacillota</taxon>
        <taxon>Bacilli</taxon>
        <taxon>Bacillales</taxon>
        <taxon>Bacillaceae</taxon>
        <taxon>Fervidibacillus</taxon>
    </lineage>
</organism>
<evidence type="ECO:0000313" key="8">
    <source>
        <dbReference type="EMBL" id="WAA10708.1"/>
    </source>
</evidence>
<keyword evidence="4 6" id="KW-0975">Bacterial flagellum</keyword>
<evidence type="ECO:0000313" key="9">
    <source>
        <dbReference type="Proteomes" id="UP001164718"/>
    </source>
</evidence>
<dbReference type="RefSeq" id="WP_275418508.1">
    <property type="nucleotide sequence ID" value="NZ_CP106878.1"/>
</dbReference>
<accession>A0A9E8LVY8</accession>
<dbReference type="NCBIfam" id="TIGR01396">
    <property type="entry name" value="FlgB"/>
    <property type="match status" value="1"/>
</dbReference>
<dbReference type="GO" id="GO:0071978">
    <property type="term" value="P:bacterial-type flagellum-dependent swarming motility"/>
    <property type="evidence" value="ECO:0007669"/>
    <property type="project" value="TreeGrafter"/>
</dbReference>
<dbReference type="PANTHER" id="PTHR30435:SF12">
    <property type="entry name" value="FLAGELLAR BASAL BODY ROD PROTEIN FLGB"/>
    <property type="match status" value="1"/>
</dbReference>
<comment type="function">
    <text evidence="5 6">Structural component of flagellum, the bacterial motility apparatus. Part of the rod structure of flagellar basal body.</text>
</comment>
<comment type="similarity">
    <text evidence="2 6">Belongs to the flagella basal body rod proteins family.</text>
</comment>
<dbReference type="Pfam" id="PF00460">
    <property type="entry name" value="Flg_bb_rod"/>
    <property type="match status" value="1"/>
</dbReference>
<keyword evidence="9" id="KW-1185">Reference proteome</keyword>
<dbReference type="PANTHER" id="PTHR30435">
    <property type="entry name" value="FLAGELLAR PROTEIN"/>
    <property type="match status" value="1"/>
</dbReference>
<evidence type="ECO:0000256" key="2">
    <source>
        <dbReference type="ARBA" id="ARBA00009677"/>
    </source>
</evidence>
<evidence type="ECO:0000259" key="7">
    <source>
        <dbReference type="Pfam" id="PF00460"/>
    </source>
</evidence>
<dbReference type="PIRSF" id="PIRSF002889">
    <property type="entry name" value="Rod_FlgB"/>
    <property type="match status" value="1"/>
</dbReference>
<dbReference type="AlphaFoldDB" id="A0A9E8LVY8"/>
<evidence type="ECO:0000256" key="6">
    <source>
        <dbReference type="PIRNR" id="PIRNR002889"/>
    </source>
</evidence>
<proteinExistence type="inferred from homology"/>
<dbReference type="InterPro" id="IPR006300">
    <property type="entry name" value="FlgB"/>
</dbReference>
<reference evidence="8" key="1">
    <citation type="submission" date="2022-09" db="EMBL/GenBank/DDBJ databases">
        <title>Complete Genomes of Fervidibacillus albus and Fervidibacillus halotolerans isolated from tidal flat sediments.</title>
        <authorList>
            <person name="Kwon K.K."/>
            <person name="Yang S.-H."/>
            <person name="Park M.J."/>
            <person name="Oh H.-M."/>
        </authorList>
    </citation>
    <scope>NUCLEOTIDE SEQUENCE</scope>
    <source>
        <strain evidence="8">MEBiC13591</strain>
    </source>
</reference>
<gene>
    <name evidence="8" type="primary">flgB</name>
    <name evidence="8" type="ORF">OE104_05165</name>
</gene>
<feature type="domain" description="Flagellar basal body rod protein N-terminal" evidence="7">
    <location>
        <begin position="19"/>
        <end position="38"/>
    </location>
</feature>